<dbReference type="EMBL" id="QGNY01000003">
    <property type="protein sequence ID" value="PWS32181.1"/>
    <property type="molecule type" value="Genomic_DNA"/>
</dbReference>
<dbReference type="OrthoDB" id="6372253at2"/>
<evidence type="ECO:0000313" key="3">
    <source>
        <dbReference type="Proteomes" id="UP000245391"/>
    </source>
</evidence>
<name>A0A317EZ63_9SPHI</name>
<feature type="compositionally biased region" description="Basic residues" evidence="1">
    <location>
        <begin position="294"/>
        <end position="304"/>
    </location>
</feature>
<protein>
    <submittedName>
        <fullName evidence="2">Uncharacterized protein</fullName>
    </submittedName>
</protein>
<accession>A0A317EZ63</accession>
<feature type="region of interest" description="Disordered" evidence="1">
    <location>
        <begin position="256"/>
        <end position="304"/>
    </location>
</feature>
<feature type="compositionally biased region" description="Polar residues" evidence="1">
    <location>
        <begin position="279"/>
        <end position="288"/>
    </location>
</feature>
<reference evidence="3" key="1">
    <citation type="submission" date="2018-05" db="EMBL/GenBank/DDBJ databases">
        <title>Pedobacter paludis sp. nov., isolated from wetland soil.</title>
        <authorList>
            <person name="Zhang Y."/>
        </authorList>
    </citation>
    <scope>NUCLEOTIDE SEQUENCE [LARGE SCALE GENOMIC DNA]</scope>
    <source>
        <strain evidence="3">R-8</strain>
    </source>
</reference>
<keyword evidence="3" id="KW-1185">Reference proteome</keyword>
<comment type="caution">
    <text evidence="2">The sequence shown here is derived from an EMBL/GenBank/DDBJ whole genome shotgun (WGS) entry which is preliminary data.</text>
</comment>
<dbReference type="RefSeq" id="WP_109929629.1">
    <property type="nucleotide sequence ID" value="NZ_QGNY01000003.1"/>
</dbReference>
<gene>
    <name evidence="2" type="ORF">DF947_10450</name>
</gene>
<evidence type="ECO:0000256" key="1">
    <source>
        <dbReference type="SAM" id="MobiDB-lite"/>
    </source>
</evidence>
<organism evidence="2 3">
    <name type="scientific">Pedobacter paludis</name>
    <dbReference type="NCBI Taxonomy" id="2203212"/>
    <lineage>
        <taxon>Bacteria</taxon>
        <taxon>Pseudomonadati</taxon>
        <taxon>Bacteroidota</taxon>
        <taxon>Sphingobacteriia</taxon>
        <taxon>Sphingobacteriales</taxon>
        <taxon>Sphingobacteriaceae</taxon>
        <taxon>Pedobacter</taxon>
    </lineage>
</organism>
<proteinExistence type="predicted"/>
<evidence type="ECO:0000313" key="2">
    <source>
        <dbReference type="EMBL" id="PWS32181.1"/>
    </source>
</evidence>
<dbReference type="AlphaFoldDB" id="A0A317EZ63"/>
<dbReference type="Proteomes" id="UP000245391">
    <property type="component" value="Unassembled WGS sequence"/>
</dbReference>
<sequence>MDENNLKYLSNKLFGIGMDDDLEGQLKVGVQAGHKEFFVSKEFNNEGDKQKVNVKLERKENLGHEFYSIKNIHHRFENQGQAVLEYTFPYIPQMDFKNGEKPSKSRTVTVKEAYNLSKERSVLKQDDFGNPKWMVGSIYQKENVPALGIQSYTGYNHREVLKNFPLDVFQNKEREERFFNSIERGNQQSVSFMVGNEKIPVYVEIAATYKSQNFFDEGKNRLYKEDLEKILGTAIPLGPQNLRENKENNVSKNISADGQSVVNEKKNSQVNPVDAIPQTKENSAAQTEKTTRIPIKRNKNNRGM</sequence>